<sequence>MSYKSRVKHLIAELEQDLYEREECVRLVLLAMFAGKAIFLYGPPGTAKSMIARKVSLAFGAPKDFFSALMHRFSTLEDIFGPIDIGQLKQNRLVRNTKGYLPTASFAFLDEIF</sequence>
<dbReference type="KEGG" id="hbi:HBZC1_02920"/>
<organism evidence="2 3">
    <name type="scientific">Helicobacter bizzozeronii (strain CIII-1)</name>
    <dbReference type="NCBI Taxonomy" id="1002804"/>
    <lineage>
        <taxon>Bacteria</taxon>
        <taxon>Pseudomonadati</taxon>
        <taxon>Campylobacterota</taxon>
        <taxon>Epsilonproteobacteria</taxon>
        <taxon>Campylobacterales</taxon>
        <taxon>Helicobacteraceae</taxon>
        <taxon>Helicobacter</taxon>
    </lineage>
</organism>
<dbReference type="AlphaFoldDB" id="F8KRA4"/>
<protein>
    <recommendedName>
        <fullName evidence="1">MoxR domain-containing protein</fullName>
    </recommendedName>
</protein>
<dbReference type="Pfam" id="PF20030">
    <property type="entry name" value="bpMoxR"/>
    <property type="match status" value="1"/>
</dbReference>
<gene>
    <name evidence="2" type="ordered locus">HBZC1_02920</name>
</gene>
<dbReference type="Proteomes" id="UP000008387">
    <property type="component" value="Chromosome"/>
</dbReference>
<dbReference type="InterPro" id="IPR045427">
    <property type="entry name" value="MoxR"/>
</dbReference>
<dbReference type="InterPro" id="IPR027417">
    <property type="entry name" value="P-loop_NTPase"/>
</dbReference>
<evidence type="ECO:0000259" key="1">
    <source>
        <dbReference type="Pfam" id="PF20030"/>
    </source>
</evidence>
<name>F8KRA4_HELBC</name>
<dbReference type="EMBL" id="FR871757">
    <property type="protein sequence ID" value="CCB79278.1"/>
    <property type="molecule type" value="Genomic_DNA"/>
</dbReference>
<dbReference type="eggNOG" id="COG0714">
    <property type="taxonomic scope" value="Bacteria"/>
</dbReference>
<proteinExistence type="predicted"/>
<feature type="domain" description="MoxR" evidence="1">
    <location>
        <begin position="6"/>
        <end position="113"/>
    </location>
</feature>
<keyword evidence="3" id="KW-1185">Reference proteome</keyword>
<reference evidence="2 3" key="1">
    <citation type="journal article" date="2011" name="J. Bacteriol.">
        <title>Genome sequence of Helicobacter bizzozeronii strain CIII-1, an isolate from human gastric mucosa.</title>
        <authorList>
            <person name="Schott T."/>
            <person name="Rossi M."/>
            <person name="Hanninen M.L."/>
        </authorList>
    </citation>
    <scope>NUCLEOTIDE SEQUENCE [LARGE SCALE GENOMIC DNA]</scope>
    <source>
        <strain evidence="2 3">CIII-1</strain>
    </source>
</reference>
<dbReference type="HOGENOM" id="CLU_2129992_0_0_7"/>
<dbReference type="PANTHER" id="PTHR32204">
    <property type="entry name" value="ATPASE RAVA"/>
    <property type="match status" value="1"/>
</dbReference>
<dbReference type="STRING" id="1002804.HBZC1_02920"/>
<dbReference type="SUPFAM" id="SSF52540">
    <property type="entry name" value="P-loop containing nucleoside triphosphate hydrolases"/>
    <property type="match status" value="1"/>
</dbReference>
<dbReference type="RefSeq" id="WP_013889774.1">
    <property type="nucleotide sequence ID" value="NC_015674.1"/>
</dbReference>
<dbReference type="PANTHER" id="PTHR32204:SF0">
    <property type="entry name" value="ATPASE RAVA"/>
    <property type="match status" value="1"/>
</dbReference>
<evidence type="ECO:0000313" key="3">
    <source>
        <dbReference type="Proteomes" id="UP000008387"/>
    </source>
</evidence>
<evidence type="ECO:0000313" key="2">
    <source>
        <dbReference type="EMBL" id="CCB79278.1"/>
    </source>
</evidence>
<accession>F8KRA4</accession>
<dbReference type="Gene3D" id="3.40.50.300">
    <property type="entry name" value="P-loop containing nucleotide triphosphate hydrolases"/>
    <property type="match status" value="1"/>
</dbReference>
<dbReference type="InterPro" id="IPR050513">
    <property type="entry name" value="RavA_ATPases"/>
</dbReference>